<name>A0ABS2NRX2_9FIRM</name>
<dbReference type="InterPro" id="IPR003593">
    <property type="entry name" value="AAA+_ATPase"/>
</dbReference>
<dbReference type="InterPro" id="IPR017871">
    <property type="entry name" value="ABC_transporter-like_CS"/>
</dbReference>
<evidence type="ECO:0000313" key="4">
    <source>
        <dbReference type="EMBL" id="MBM7615698.1"/>
    </source>
</evidence>
<evidence type="ECO:0000259" key="3">
    <source>
        <dbReference type="PROSITE" id="PS50893"/>
    </source>
</evidence>
<dbReference type="Proteomes" id="UP001314796">
    <property type="component" value="Unassembled WGS sequence"/>
</dbReference>
<keyword evidence="1" id="KW-0547">Nucleotide-binding</keyword>
<dbReference type="RefSeq" id="WP_243427951.1">
    <property type="nucleotide sequence ID" value="NZ_JAFBEE010000016.1"/>
</dbReference>
<dbReference type="PANTHER" id="PTHR43582:SF2">
    <property type="entry name" value="LINEARMYCIN RESISTANCE ATP-BINDING PROTEIN LNRL"/>
    <property type="match status" value="1"/>
</dbReference>
<dbReference type="InterPro" id="IPR003439">
    <property type="entry name" value="ABC_transporter-like_ATP-bd"/>
</dbReference>
<keyword evidence="2 4" id="KW-0067">ATP-binding</keyword>
<dbReference type="EMBL" id="JAFBEE010000016">
    <property type="protein sequence ID" value="MBM7615698.1"/>
    <property type="molecule type" value="Genomic_DNA"/>
</dbReference>
<dbReference type="SUPFAM" id="SSF52540">
    <property type="entry name" value="P-loop containing nucleoside triphosphate hydrolases"/>
    <property type="match status" value="1"/>
</dbReference>
<sequence>MSIKLTNVVKRYDSKLAVDQVSLNIQQGEIFGLLGPNGAGKSTTIKMIMGLLKPNSGEIIVHGLDIKSKSMEVKKLLGMVPQDIAIYDNISARENVGFFGSLYGLRGKELKKAVDEALEYTGLLDRQKEKPKKFSGGMKRRLNIACAIVHKPEIIIMDEPTVGIDPQSRNHILESVRELNRRGATVIYTSHYMEEVENLCHRVGIIDHGKLIALGTKEELKMQMNQEQLIQIEASDIRFNVVNEIKKLQGVINVSVKENILEVLTKNAQQLLQDILFVMGKGNTTIRNISLQEPDLESVFLSLTGRTLRD</sequence>
<evidence type="ECO:0000256" key="1">
    <source>
        <dbReference type="ARBA" id="ARBA00022741"/>
    </source>
</evidence>
<protein>
    <submittedName>
        <fullName evidence="4">ABC-2 type transport system ATP-binding protein</fullName>
    </submittedName>
</protein>
<dbReference type="PROSITE" id="PS50893">
    <property type="entry name" value="ABC_TRANSPORTER_2"/>
    <property type="match status" value="1"/>
</dbReference>
<dbReference type="PANTHER" id="PTHR43582">
    <property type="entry name" value="LINEARMYCIN RESISTANCE ATP-BINDING PROTEIN LNRL"/>
    <property type="match status" value="1"/>
</dbReference>
<dbReference type="PROSITE" id="PS00211">
    <property type="entry name" value="ABC_TRANSPORTER_1"/>
    <property type="match status" value="1"/>
</dbReference>
<keyword evidence="5" id="KW-1185">Reference proteome</keyword>
<dbReference type="SMART" id="SM00382">
    <property type="entry name" value="AAA"/>
    <property type="match status" value="1"/>
</dbReference>
<reference evidence="4 5" key="1">
    <citation type="submission" date="2021-01" db="EMBL/GenBank/DDBJ databases">
        <title>Genomic Encyclopedia of Type Strains, Phase IV (KMG-IV): sequencing the most valuable type-strain genomes for metagenomic binning, comparative biology and taxonomic classification.</title>
        <authorList>
            <person name="Goeker M."/>
        </authorList>
    </citation>
    <scope>NUCLEOTIDE SEQUENCE [LARGE SCALE GENOMIC DNA]</scope>
    <source>
        <strain evidence="4 5">DSM 25890</strain>
    </source>
</reference>
<proteinExistence type="predicted"/>
<dbReference type="InterPro" id="IPR027417">
    <property type="entry name" value="P-loop_NTPase"/>
</dbReference>
<accession>A0ABS2NRX2</accession>
<dbReference type="Gene3D" id="3.40.50.300">
    <property type="entry name" value="P-loop containing nucleotide triphosphate hydrolases"/>
    <property type="match status" value="1"/>
</dbReference>
<dbReference type="Pfam" id="PF00005">
    <property type="entry name" value="ABC_tran"/>
    <property type="match status" value="1"/>
</dbReference>
<feature type="domain" description="ABC transporter" evidence="3">
    <location>
        <begin position="3"/>
        <end position="233"/>
    </location>
</feature>
<gene>
    <name evidence="4" type="ORF">JOC73_002272</name>
</gene>
<evidence type="ECO:0000256" key="2">
    <source>
        <dbReference type="ARBA" id="ARBA00022840"/>
    </source>
</evidence>
<dbReference type="GO" id="GO:0005524">
    <property type="term" value="F:ATP binding"/>
    <property type="evidence" value="ECO:0007669"/>
    <property type="project" value="UniProtKB-KW"/>
</dbReference>
<comment type="caution">
    <text evidence="4">The sequence shown here is derived from an EMBL/GenBank/DDBJ whole genome shotgun (WGS) entry which is preliminary data.</text>
</comment>
<organism evidence="4 5">
    <name type="scientific">Alkaliphilus hydrothermalis</name>
    <dbReference type="NCBI Taxonomy" id="1482730"/>
    <lineage>
        <taxon>Bacteria</taxon>
        <taxon>Bacillati</taxon>
        <taxon>Bacillota</taxon>
        <taxon>Clostridia</taxon>
        <taxon>Peptostreptococcales</taxon>
        <taxon>Natronincolaceae</taxon>
        <taxon>Alkaliphilus</taxon>
    </lineage>
</organism>
<evidence type="ECO:0000313" key="5">
    <source>
        <dbReference type="Proteomes" id="UP001314796"/>
    </source>
</evidence>